<feature type="transmembrane region" description="Helical" evidence="1">
    <location>
        <begin position="15"/>
        <end position="34"/>
    </location>
</feature>
<dbReference type="Proteomes" id="UP000287651">
    <property type="component" value="Unassembled WGS sequence"/>
</dbReference>
<gene>
    <name evidence="2" type="ORF">B296_00059230</name>
</gene>
<dbReference type="AlphaFoldDB" id="A0A426XIM3"/>
<organism evidence="2 3">
    <name type="scientific">Ensete ventricosum</name>
    <name type="common">Abyssinian banana</name>
    <name type="synonym">Musa ensete</name>
    <dbReference type="NCBI Taxonomy" id="4639"/>
    <lineage>
        <taxon>Eukaryota</taxon>
        <taxon>Viridiplantae</taxon>
        <taxon>Streptophyta</taxon>
        <taxon>Embryophyta</taxon>
        <taxon>Tracheophyta</taxon>
        <taxon>Spermatophyta</taxon>
        <taxon>Magnoliopsida</taxon>
        <taxon>Liliopsida</taxon>
        <taxon>Zingiberales</taxon>
        <taxon>Musaceae</taxon>
        <taxon>Ensete</taxon>
    </lineage>
</organism>
<protein>
    <submittedName>
        <fullName evidence="2">Uncharacterized protein</fullName>
    </submittedName>
</protein>
<sequence length="90" mass="10325">SESFRLRPGSINRIITSYIYIYIYLFRFFVLLSLSLSSGERGRTVPCAYGLRRSFPFPFLGCFHRIAEADRLMLNPLRVGSSLLSALLPF</sequence>
<accession>A0A426XIM3</accession>
<dbReference type="EMBL" id="AMZH03020274">
    <property type="protein sequence ID" value="RRT39336.1"/>
    <property type="molecule type" value="Genomic_DNA"/>
</dbReference>
<proteinExistence type="predicted"/>
<reference evidence="2 3" key="1">
    <citation type="journal article" date="2014" name="Agronomy (Basel)">
        <title>A Draft Genome Sequence for Ensete ventricosum, the Drought-Tolerant Tree Against Hunger.</title>
        <authorList>
            <person name="Harrison J."/>
            <person name="Moore K.A."/>
            <person name="Paszkiewicz K."/>
            <person name="Jones T."/>
            <person name="Grant M."/>
            <person name="Ambacheew D."/>
            <person name="Muzemil S."/>
            <person name="Studholme D.J."/>
        </authorList>
    </citation>
    <scope>NUCLEOTIDE SEQUENCE [LARGE SCALE GENOMIC DNA]</scope>
</reference>
<name>A0A426XIM3_ENSVE</name>
<evidence type="ECO:0000313" key="2">
    <source>
        <dbReference type="EMBL" id="RRT39336.1"/>
    </source>
</evidence>
<evidence type="ECO:0000256" key="1">
    <source>
        <dbReference type="SAM" id="Phobius"/>
    </source>
</evidence>
<keyword evidence="1" id="KW-1133">Transmembrane helix</keyword>
<keyword evidence="1" id="KW-0812">Transmembrane</keyword>
<comment type="caution">
    <text evidence="2">The sequence shown here is derived from an EMBL/GenBank/DDBJ whole genome shotgun (WGS) entry which is preliminary data.</text>
</comment>
<feature type="non-terminal residue" evidence="2">
    <location>
        <position position="1"/>
    </location>
</feature>
<evidence type="ECO:0000313" key="3">
    <source>
        <dbReference type="Proteomes" id="UP000287651"/>
    </source>
</evidence>
<keyword evidence="1" id="KW-0472">Membrane</keyword>